<dbReference type="InterPro" id="IPR000700">
    <property type="entry name" value="PAS-assoc_C"/>
</dbReference>
<name>B9M7L3_GEODF</name>
<dbReference type="InterPro" id="IPR004358">
    <property type="entry name" value="Sig_transdc_His_kin-like_C"/>
</dbReference>
<dbReference type="EMBL" id="CP001390">
    <property type="protein sequence ID" value="ACM22119.1"/>
    <property type="molecule type" value="Genomic_DNA"/>
</dbReference>
<keyword evidence="9" id="KW-0067">ATP-binding</keyword>
<dbReference type="InterPro" id="IPR003594">
    <property type="entry name" value="HATPase_dom"/>
</dbReference>
<evidence type="ECO:0000256" key="5">
    <source>
        <dbReference type="ARBA" id="ARBA00022679"/>
    </source>
</evidence>
<dbReference type="InterPro" id="IPR013656">
    <property type="entry name" value="PAS_4"/>
</dbReference>
<feature type="domain" description="PAS" evidence="14">
    <location>
        <begin position="257"/>
        <end position="327"/>
    </location>
</feature>
<keyword evidence="12" id="KW-0472">Membrane</keyword>
<dbReference type="SMART" id="SM00091">
    <property type="entry name" value="PAS"/>
    <property type="match status" value="2"/>
</dbReference>
<dbReference type="InterPro" id="IPR013767">
    <property type="entry name" value="PAS_fold"/>
</dbReference>
<evidence type="ECO:0000313" key="17">
    <source>
        <dbReference type="Proteomes" id="UP000007721"/>
    </source>
</evidence>
<sequence>MFKNAAVAVGLILMATILRLLFLDELGSSYPFVIFYPAVLLAGLYGGLSAGLPATVFSTVLACYLWVDPRRHLPPGHMPDWGKMIVFLAWGIVISVITELVHRRLARTRQLKSQAEAALAEANSKLMLERDTLQAVMNGAGNSHLAYLDRDFNFVCVNETYARTCGYSPEAMIGKNHFDLYPHVENETIFARVRDTGEAVQYLDKPFEYSDKPERGVTYWDWTLTPVRDVAGTVTGLIFSLFETTLRKRTEEALRASEERFRIAFEDSAVAMTMTTLDGRIQKVNQAFSKMLGYSESELIGQRFTELTHSDDLPENLVGVRRLLQGEIASFRMDKRYLTRDGRTVWGDMSTNCVMDPQGMPLYLLTNIQDITSRKGIEVKLQEMNELLEKRVIERTEELREKDLLLVQQNRLAAMGEMINNIAHQWRQPLNALGLNVQQLRLFHESGQLRKDLLYGAVDNAMMLVRHMSGTIDDFRNFFKPDRERVEFSVKEVVAGAIKLVDASFRSNEIAIVVNCPNNPVVFGYPNQYAQVILNLLENARDAFDTCRRSNARIVFNLGCRGKRSVLTVTDNAGGIPDAIIDRVFEPHFSTKGPKGTGIGLFMAKNIIERNMHGSLSVVNDGEGAEFRIEV</sequence>
<dbReference type="PROSITE" id="PS50113">
    <property type="entry name" value="PAC"/>
    <property type="match status" value="2"/>
</dbReference>
<evidence type="ECO:0000256" key="12">
    <source>
        <dbReference type="ARBA" id="ARBA00023136"/>
    </source>
</evidence>
<evidence type="ECO:0000256" key="10">
    <source>
        <dbReference type="ARBA" id="ARBA00022989"/>
    </source>
</evidence>
<dbReference type="SUPFAM" id="SSF55874">
    <property type="entry name" value="ATPase domain of HSP90 chaperone/DNA topoisomerase II/histidine kinase"/>
    <property type="match status" value="1"/>
</dbReference>
<keyword evidence="4" id="KW-0597">Phosphoprotein</keyword>
<keyword evidence="7" id="KW-0547">Nucleotide-binding</keyword>
<dbReference type="RefSeq" id="WP_012648845.1">
    <property type="nucleotide sequence ID" value="NC_011979.1"/>
</dbReference>
<evidence type="ECO:0000259" key="13">
    <source>
        <dbReference type="PROSITE" id="PS50109"/>
    </source>
</evidence>
<comment type="subcellular location">
    <subcellularLocation>
        <location evidence="2">Membrane</location>
        <topology evidence="2">Multi-pass membrane protein</topology>
    </subcellularLocation>
</comment>
<evidence type="ECO:0000313" key="16">
    <source>
        <dbReference type="EMBL" id="ACM22119.1"/>
    </source>
</evidence>
<evidence type="ECO:0000256" key="4">
    <source>
        <dbReference type="ARBA" id="ARBA00022553"/>
    </source>
</evidence>
<evidence type="ECO:0000256" key="3">
    <source>
        <dbReference type="ARBA" id="ARBA00012438"/>
    </source>
</evidence>
<dbReference type="PANTHER" id="PTHR43065:SF42">
    <property type="entry name" value="TWO-COMPONENT SENSOR PPRA"/>
    <property type="match status" value="1"/>
</dbReference>
<evidence type="ECO:0000256" key="6">
    <source>
        <dbReference type="ARBA" id="ARBA00022692"/>
    </source>
</evidence>
<evidence type="ECO:0000256" key="8">
    <source>
        <dbReference type="ARBA" id="ARBA00022777"/>
    </source>
</evidence>
<dbReference type="Pfam" id="PF13493">
    <property type="entry name" value="DUF4118"/>
    <property type="match status" value="1"/>
</dbReference>
<dbReference type="InterPro" id="IPR035965">
    <property type="entry name" value="PAS-like_dom_sf"/>
</dbReference>
<keyword evidence="17" id="KW-1185">Reference proteome</keyword>
<dbReference type="AlphaFoldDB" id="B9M7L3"/>
<dbReference type="eggNOG" id="COG3829">
    <property type="taxonomic scope" value="Bacteria"/>
</dbReference>
<proteinExistence type="predicted"/>
<dbReference type="NCBIfam" id="TIGR00229">
    <property type="entry name" value="sensory_box"/>
    <property type="match status" value="2"/>
</dbReference>
<dbReference type="SMART" id="SM00387">
    <property type="entry name" value="HATPase_c"/>
    <property type="match status" value="1"/>
</dbReference>
<dbReference type="InterPro" id="IPR038318">
    <property type="entry name" value="KdpD_sf"/>
</dbReference>
<dbReference type="InterPro" id="IPR036097">
    <property type="entry name" value="HisK_dim/P_sf"/>
</dbReference>
<dbReference type="PROSITE" id="PS50109">
    <property type="entry name" value="HIS_KIN"/>
    <property type="match status" value="1"/>
</dbReference>
<dbReference type="Gene3D" id="3.30.450.20">
    <property type="entry name" value="PAS domain"/>
    <property type="match status" value="2"/>
</dbReference>
<dbReference type="SMART" id="SM00086">
    <property type="entry name" value="PAC"/>
    <property type="match status" value="1"/>
</dbReference>
<dbReference type="PRINTS" id="PR00344">
    <property type="entry name" value="BCTRLSENSOR"/>
</dbReference>
<dbReference type="eggNOG" id="COG4191">
    <property type="taxonomic scope" value="Bacteria"/>
</dbReference>
<dbReference type="Proteomes" id="UP000007721">
    <property type="component" value="Chromosome"/>
</dbReference>
<organism evidence="16 17">
    <name type="scientific">Geotalea daltonii (strain DSM 22248 / JCM 15807 / FRC-32)</name>
    <name type="common">Geobacter daltonii</name>
    <dbReference type="NCBI Taxonomy" id="316067"/>
    <lineage>
        <taxon>Bacteria</taxon>
        <taxon>Pseudomonadati</taxon>
        <taxon>Thermodesulfobacteriota</taxon>
        <taxon>Desulfuromonadia</taxon>
        <taxon>Geobacterales</taxon>
        <taxon>Geobacteraceae</taxon>
        <taxon>Geotalea</taxon>
    </lineage>
</organism>
<dbReference type="STRING" id="316067.Geob_3781"/>
<evidence type="ECO:0000256" key="11">
    <source>
        <dbReference type="ARBA" id="ARBA00023012"/>
    </source>
</evidence>
<dbReference type="InterPro" id="IPR025201">
    <property type="entry name" value="KdpD_TM"/>
</dbReference>
<dbReference type="Pfam" id="PF00989">
    <property type="entry name" value="PAS"/>
    <property type="match status" value="1"/>
</dbReference>
<dbReference type="Pfam" id="PF08448">
    <property type="entry name" value="PAS_4"/>
    <property type="match status" value="1"/>
</dbReference>
<keyword evidence="6" id="KW-0812">Transmembrane</keyword>
<dbReference type="Gene3D" id="1.10.287.130">
    <property type="match status" value="1"/>
</dbReference>
<comment type="catalytic activity">
    <reaction evidence="1">
        <text>ATP + protein L-histidine = ADP + protein N-phospho-L-histidine.</text>
        <dbReference type="EC" id="2.7.13.3"/>
    </reaction>
</comment>
<dbReference type="EC" id="2.7.13.3" evidence="3"/>
<dbReference type="PANTHER" id="PTHR43065">
    <property type="entry name" value="SENSOR HISTIDINE KINASE"/>
    <property type="match status" value="1"/>
</dbReference>
<dbReference type="Gene3D" id="3.30.565.10">
    <property type="entry name" value="Histidine kinase-like ATPase, C-terminal domain"/>
    <property type="match status" value="1"/>
</dbReference>
<reference evidence="16 17" key="1">
    <citation type="submission" date="2009-01" db="EMBL/GenBank/DDBJ databases">
        <title>Complete sequence of Geobacter sp. FRC-32.</title>
        <authorList>
            <consortium name="US DOE Joint Genome Institute"/>
            <person name="Lucas S."/>
            <person name="Copeland A."/>
            <person name="Lapidus A."/>
            <person name="Glavina del Rio T."/>
            <person name="Dalin E."/>
            <person name="Tice H."/>
            <person name="Bruce D."/>
            <person name="Goodwin L."/>
            <person name="Pitluck S."/>
            <person name="Saunders E."/>
            <person name="Brettin T."/>
            <person name="Detter J.C."/>
            <person name="Han C."/>
            <person name="Larimer F."/>
            <person name="Land M."/>
            <person name="Hauser L."/>
            <person name="Kyrpides N."/>
            <person name="Ovchinnikova G."/>
            <person name="Kostka J."/>
            <person name="Richardson P."/>
        </authorList>
    </citation>
    <scope>NUCLEOTIDE SEQUENCE [LARGE SCALE GENOMIC DNA]</scope>
    <source>
        <strain evidence="17">DSM 22248 / JCM 15807 / FRC-32</strain>
    </source>
</reference>
<dbReference type="InterPro" id="IPR005467">
    <property type="entry name" value="His_kinase_dom"/>
</dbReference>
<dbReference type="HOGENOM" id="CLU_000445_133_3_7"/>
<evidence type="ECO:0000256" key="7">
    <source>
        <dbReference type="ARBA" id="ARBA00022741"/>
    </source>
</evidence>
<feature type="domain" description="PAC" evidence="15">
    <location>
        <begin position="331"/>
        <end position="383"/>
    </location>
</feature>
<gene>
    <name evidence="16" type="ordered locus">Geob_3781</name>
</gene>
<dbReference type="Gene3D" id="1.20.120.620">
    <property type="entry name" value="Backbone structure of the membrane domain of e. Coli histidine kinase receptor kdpd"/>
    <property type="match status" value="1"/>
</dbReference>
<dbReference type="eggNOG" id="COG2202">
    <property type="taxonomic scope" value="Bacteria"/>
</dbReference>
<evidence type="ECO:0000256" key="2">
    <source>
        <dbReference type="ARBA" id="ARBA00004141"/>
    </source>
</evidence>
<feature type="domain" description="PAC" evidence="15">
    <location>
        <begin position="205"/>
        <end position="256"/>
    </location>
</feature>
<dbReference type="Pfam" id="PF02518">
    <property type="entry name" value="HATPase_c"/>
    <property type="match status" value="1"/>
</dbReference>
<dbReference type="CDD" id="cd00130">
    <property type="entry name" value="PAS"/>
    <property type="match status" value="2"/>
</dbReference>
<keyword evidence="8 16" id="KW-0418">Kinase</keyword>
<dbReference type="PROSITE" id="PS50112">
    <property type="entry name" value="PAS"/>
    <property type="match status" value="1"/>
</dbReference>
<dbReference type="SUPFAM" id="SSF47384">
    <property type="entry name" value="Homodimeric domain of signal transducing histidine kinase"/>
    <property type="match status" value="1"/>
</dbReference>
<evidence type="ECO:0000259" key="15">
    <source>
        <dbReference type="PROSITE" id="PS50113"/>
    </source>
</evidence>
<evidence type="ECO:0000256" key="1">
    <source>
        <dbReference type="ARBA" id="ARBA00000085"/>
    </source>
</evidence>
<dbReference type="InterPro" id="IPR003661">
    <property type="entry name" value="HisK_dim/P_dom"/>
</dbReference>
<dbReference type="GO" id="GO:0006355">
    <property type="term" value="P:regulation of DNA-templated transcription"/>
    <property type="evidence" value="ECO:0007669"/>
    <property type="project" value="InterPro"/>
</dbReference>
<dbReference type="SUPFAM" id="SSF55785">
    <property type="entry name" value="PYP-like sensor domain (PAS domain)"/>
    <property type="match status" value="2"/>
</dbReference>
<keyword evidence="10" id="KW-1133">Transmembrane helix</keyword>
<evidence type="ECO:0000256" key="9">
    <source>
        <dbReference type="ARBA" id="ARBA00022840"/>
    </source>
</evidence>
<dbReference type="CDD" id="cd00082">
    <property type="entry name" value="HisKA"/>
    <property type="match status" value="1"/>
</dbReference>
<dbReference type="GO" id="GO:0016020">
    <property type="term" value="C:membrane"/>
    <property type="evidence" value="ECO:0007669"/>
    <property type="project" value="UniProtKB-SubCell"/>
</dbReference>
<dbReference type="InterPro" id="IPR036890">
    <property type="entry name" value="HATPase_C_sf"/>
</dbReference>
<dbReference type="InterPro" id="IPR001610">
    <property type="entry name" value="PAC"/>
</dbReference>
<feature type="domain" description="Histidine kinase" evidence="13">
    <location>
        <begin position="421"/>
        <end position="631"/>
    </location>
</feature>
<dbReference type="GO" id="GO:0005524">
    <property type="term" value="F:ATP binding"/>
    <property type="evidence" value="ECO:0007669"/>
    <property type="project" value="UniProtKB-KW"/>
</dbReference>
<dbReference type="KEGG" id="geo:Geob_3781"/>
<accession>B9M7L3</accession>
<evidence type="ECO:0000259" key="14">
    <source>
        <dbReference type="PROSITE" id="PS50112"/>
    </source>
</evidence>
<protein>
    <recommendedName>
        <fullName evidence="3">histidine kinase</fullName>
        <ecNumber evidence="3">2.7.13.3</ecNumber>
    </recommendedName>
</protein>
<dbReference type="InterPro" id="IPR000014">
    <property type="entry name" value="PAS"/>
</dbReference>
<keyword evidence="11" id="KW-0902">Two-component regulatory system</keyword>
<keyword evidence="5" id="KW-0808">Transferase</keyword>
<dbReference type="GO" id="GO:0000155">
    <property type="term" value="F:phosphorelay sensor kinase activity"/>
    <property type="evidence" value="ECO:0007669"/>
    <property type="project" value="InterPro"/>
</dbReference>